<dbReference type="PANTHER" id="PTHR22957:SF502">
    <property type="entry name" value="SMALL G PROTEIN SIGNALING MODULATOR 2-RELATED"/>
    <property type="match status" value="1"/>
</dbReference>
<feature type="region of interest" description="Disordered" evidence="2">
    <location>
        <begin position="686"/>
        <end position="731"/>
    </location>
</feature>
<dbReference type="EMBL" id="MCFL01000001">
    <property type="protein sequence ID" value="ORZ41525.1"/>
    <property type="molecule type" value="Genomic_DNA"/>
</dbReference>
<evidence type="ECO:0000256" key="2">
    <source>
        <dbReference type="SAM" id="MobiDB-lite"/>
    </source>
</evidence>
<evidence type="ECO:0000313" key="4">
    <source>
        <dbReference type="EMBL" id="ORZ41525.1"/>
    </source>
</evidence>
<dbReference type="OrthoDB" id="10264062at2759"/>
<reference evidence="4 5" key="1">
    <citation type="submission" date="2016-07" db="EMBL/GenBank/DDBJ databases">
        <title>Pervasive Adenine N6-methylation of Active Genes in Fungi.</title>
        <authorList>
            <consortium name="DOE Joint Genome Institute"/>
            <person name="Mondo S.J."/>
            <person name="Dannebaum R.O."/>
            <person name="Kuo R.C."/>
            <person name="Labutti K."/>
            <person name="Haridas S."/>
            <person name="Kuo A."/>
            <person name="Salamov A."/>
            <person name="Ahrendt S.R."/>
            <person name="Lipzen A."/>
            <person name="Sullivan W."/>
            <person name="Andreopoulos W.B."/>
            <person name="Clum A."/>
            <person name="Lindquist E."/>
            <person name="Daum C."/>
            <person name="Ramamoorthy G.K."/>
            <person name="Gryganskyi A."/>
            <person name="Culley D."/>
            <person name="Magnuson J.K."/>
            <person name="James T.Y."/>
            <person name="O'Malley M.A."/>
            <person name="Stajich J.E."/>
            <person name="Spatafora J.W."/>
            <person name="Visel A."/>
            <person name="Grigoriev I.V."/>
        </authorList>
    </citation>
    <scope>NUCLEOTIDE SEQUENCE [LARGE SCALE GENOMIC DNA]</scope>
    <source>
        <strain evidence="4 5">PL171</strain>
    </source>
</reference>
<sequence>MSRPSTSAHARAPDSSSVPTAHPAPRPLFTDSEYDLITEAMTMTDTGISDIRPDTSAATASSASAVGASAAQDQQDAAAFARLTIHELAAPLEPAHPSPPPVIAAGTGPSRSPPPPAASGAPTSAAAARSPNLLAAAGQLLERIDPEVSGQVREVGWSLLERFAMVTRASRDTATRVLDHPLARPILPILPRDVQRMSTQYRPEDHTGPVIEEIAREFPAASIYLAQWVQSRVMGHQGAGLPTGPGGAGQLHEPEVWEDSDEETEFGGFGVLSTESSMPKPVSKRSASKKLTAEQWILYTTSNFRQSIPIIEQPISETNAPPLPASPVGSSSSQESQAASADDGVDVTAVIDEIKERIFLGGVDPDIRPQVWKFLLGYLPWGSTQLEQDKIVAAKTEHYERFKSQWTAFSSTTLTPKEWEDWTDERHRIVKDVIVRTDRHHPFYASPTNAADGTSLVTNLDEEELLMVLPPVPTDKCSAANVNANLQRLASVLTTYVHYLTEIGRAELGYVQGMSDLCAVLLLLQDGSEVDAFWCFVGLMERLHTNFHMNQQAMHYQLTTLKSLLQFIDYPLFRHLATCDALNMFFAFRWLLIWFKREFSLPDVMRIWETSLADTRSQEWHLFIALAIVEHVRGDLVARCTRFDEVLKLVNELADNIPVDSVLDTADELFQVFEAKMASAQAAIREDAEKEKVSPGAWPKEGTTGAAAGASTSSPSPSPSPPPRPAMPIRELDKVLAKQLRSLTNRDFSVRVNTK</sequence>
<keyword evidence="5" id="KW-1185">Reference proteome</keyword>
<keyword evidence="1" id="KW-0343">GTPase activation</keyword>
<feature type="region of interest" description="Disordered" evidence="2">
    <location>
        <begin position="1"/>
        <end position="31"/>
    </location>
</feature>
<dbReference type="Proteomes" id="UP000193411">
    <property type="component" value="Unassembled WGS sequence"/>
</dbReference>
<dbReference type="GO" id="GO:0005096">
    <property type="term" value="F:GTPase activator activity"/>
    <property type="evidence" value="ECO:0007669"/>
    <property type="project" value="UniProtKB-KW"/>
</dbReference>
<dbReference type="STRING" id="765915.A0A1Y2I3S5"/>
<dbReference type="PROSITE" id="PS50086">
    <property type="entry name" value="TBC_RABGAP"/>
    <property type="match status" value="1"/>
</dbReference>
<feature type="region of interest" description="Disordered" evidence="2">
    <location>
        <begin position="316"/>
        <end position="344"/>
    </location>
</feature>
<feature type="compositionally biased region" description="Polar residues" evidence="2">
    <location>
        <begin position="1"/>
        <end position="19"/>
    </location>
</feature>
<protein>
    <submittedName>
        <fullName evidence="4">Rab-GTPase-TBC domain-containing protein</fullName>
    </submittedName>
</protein>
<name>A0A1Y2I3S5_9FUNG</name>
<dbReference type="AlphaFoldDB" id="A0A1Y2I3S5"/>
<evidence type="ECO:0000313" key="5">
    <source>
        <dbReference type="Proteomes" id="UP000193411"/>
    </source>
</evidence>
<gene>
    <name evidence="4" type="ORF">BCR44DRAFT_55600</name>
</gene>
<dbReference type="Pfam" id="PF00566">
    <property type="entry name" value="RabGAP-TBC"/>
    <property type="match status" value="1"/>
</dbReference>
<feature type="region of interest" description="Disordered" evidence="2">
    <location>
        <begin position="92"/>
        <end position="126"/>
    </location>
</feature>
<evidence type="ECO:0000256" key="1">
    <source>
        <dbReference type="ARBA" id="ARBA00022468"/>
    </source>
</evidence>
<dbReference type="PANTHER" id="PTHR22957">
    <property type="entry name" value="TBC1 DOMAIN FAMILY MEMBER GTPASE-ACTIVATING PROTEIN"/>
    <property type="match status" value="1"/>
</dbReference>
<feature type="compositionally biased region" description="Low complexity" evidence="2">
    <location>
        <begin position="702"/>
        <end position="715"/>
    </location>
</feature>
<proteinExistence type="predicted"/>
<feature type="compositionally biased region" description="Low complexity" evidence="2">
    <location>
        <begin position="326"/>
        <end position="341"/>
    </location>
</feature>
<dbReference type="Gene3D" id="1.10.472.80">
    <property type="entry name" value="Ypt/Rab-GAP domain of gyp1p, domain 3"/>
    <property type="match status" value="1"/>
</dbReference>
<dbReference type="InterPro" id="IPR035969">
    <property type="entry name" value="Rab-GAP_TBC_sf"/>
</dbReference>
<dbReference type="Gene3D" id="1.10.8.270">
    <property type="entry name" value="putative rabgap domain of human tbc1 domain family member 14 like domains"/>
    <property type="match status" value="1"/>
</dbReference>
<dbReference type="SMART" id="SM00164">
    <property type="entry name" value="TBC"/>
    <property type="match status" value="1"/>
</dbReference>
<dbReference type="InterPro" id="IPR000195">
    <property type="entry name" value="Rab-GAP-TBC_dom"/>
</dbReference>
<accession>A0A1Y2I3S5</accession>
<organism evidence="4 5">
    <name type="scientific">Catenaria anguillulae PL171</name>
    <dbReference type="NCBI Taxonomy" id="765915"/>
    <lineage>
        <taxon>Eukaryota</taxon>
        <taxon>Fungi</taxon>
        <taxon>Fungi incertae sedis</taxon>
        <taxon>Blastocladiomycota</taxon>
        <taxon>Blastocladiomycetes</taxon>
        <taxon>Blastocladiales</taxon>
        <taxon>Catenariaceae</taxon>
        <taxon>Catenaria</taxon>
    </lineage>
</organism>
<feature type="domain" description="Rab-GAP TBC" evidence="3">
    <location>
        <begin position="362"/>
        <end position="615"/>
    </location>
</feature>
<evidence type="ECO:0000259" key="3">
    <source>
        <dbReference type="PROSITE" id="PS50086"/>
    </source>
</evidence>
<dbReference type="SUPFAM" id="SSF47923">
    <property type="entry name" value="Ypt/Rab-GAP domain of gyp1p"/>
    <property type="match status" value="2"/>
</dbReference>
<feature type="compositionally biased region" description="Pro residues" evidence="2">
    <location>
        <begin position="716"/>
        <end position="726"/>
    </location>
</feature>
<comment type="caution">
    <text evidence="4">The sequence shown here is derived from an EMBL/GenBank/DDBJ whole genome shotgun (WGS) entry which is preliminary data.</text>
</comment>